<dbReference type="GO" id="GO:0046718">
    <property type="term" value="P:symbiont entry into host cell"/>
    <property type="evidence" value="ECO:0007669"/>
    <property type="project" value="UniProtKB-KW"/>
</dbReference>
<name>A0A097IVP2_9POXV</name>
<evidence type="ECO:0000256" key="4">
    <source>
        <dbReference type="ARBA" id="ARBA00022595"/>
    </source>
</evidence>
<sequence>MASSLIIVLFFIIFFVFVYYFLYKPTNKLQIITDKINSCNKKIKKQNDILPKTINSVIFSNGNPVNENINLYYDSLSENVTILYGINKKYTFNLRHDEDIATLLPILLLSK</sequence>
<keyword evidence="2" id="KW-1168">Fusion of virus membrane with host membrane</keyword>
<comment type="similarity">
    <text evidence="14">Belongs to the orthopoxvirus OPG086 family.</text>
</comment>
<evidence type="ECO:0000313" key="17">
    <source>
        <dbReference type="EMBL" id="AIT70682.1"/>
    </source>
</evidence>
<evidence type="ECO:0000256" key="11">
    <source>
        <dbReference type="ARBA" id="ARBA00023136"/>
    </source>
</evidence>
<keyword evidence="9" id="KW-0735">Signal-anchor</keyword>
<keyword evidence="5 16" id="KW-0812">Transmembrane</keyword>
<evidence type="ECO:0000256" key="9">
    <source>
        <dbReference type="ARBA" id="ARBA00022968"/>
    </source>
</evidence>
<evidence type="ECO:0000256" key="15">
    <source>
        <dbReference type="ARBA" id="ARBA00034891"/>
    </source>
</evidence>
<evidence type="ECO:0000256" key="6">
    <source>
        <dbReference type="ARBA" id="ARBA00022844"/>
    </source>
</evidence>
<evidence type="ECO:0000313" key="18">
    <source>
        <dbReference type="Proteomes" id="UP000121784"/>
    </source>
</evidence>
<evidence type="ECO:0000256" key="5">
    <source>
        <dbReference type="ARBA" id="ARBA00022692"/>
    </source>
</evidence>
<keyword evidence="7" id="KW-0261">Viral envelope protein</keyword>
<evidence type="ECO:0000256" key="14">
    <source>
        <dbReference type="ARBA" id="ARBA00034771"/>
    </source>
</evidence>
<keyword evidence="11 16" id="KW-0472">Membrane</keyword>
<keyword evidence="12" id="KW-1160">Virus entry into host cell</keyword>
<evidence type="ECO:0000256" key="8">
    <source>
        <dbReference type="ARBA" id="ARBA00022921"/>
    </source>
</evidence>
<reference evidence="17 18" key="1">
    <citation type="submission" date="2014-09" db="EMBL/GenBank/DDBJ databases">
        <title>Complete Genome Sequence of the Embu Virus Strain SPAn 880.</title>
        <authorList>
            <person name="Ibrahim M.S."/>
            <person name="Antwerpen M.H."/>
            <person name="Georgi E."/>
            <person name="Vette P."/>
            <person name="Zoeller G."/>
            <person name="Meyer H."/>
        </authorList>
    </citation>
    <scope>NUCLEOTIDE SEQUENCE [LARGE SCALE GENOMIC DNA]</scope>
    <source>
        <strain evidence="17">SPAn880</strain>
    </source>
</reference>
<evidence type="ECO:0000256" key="16">
    <source>
        <dbReference type="SAM" id="Phobius"/>
    </source>
</evidence>
<organism evidence="17 18">
    <name type="scientific">Cotia virus</name>
    <dbReference type="NCBI Taxonomy" id="39444"/>
    <lineage>
        <taxon>Viruses</taxon>
        <taxon>Varidnaviria</taxon>
        <taxon>Bamfordvirae</taxon>
        <taxon>Nucleocytoviricota</taxon>
        <taxon>Pokkesviricetes</taxon>
        <taxon>Chitovirales</taxon>
        <taxon>Poxviridae</taxon>
        <taxon>Chordopoxvirinae</taxon>
        <taxon>Oryzopoxvirus</taxon>
        <taxon>Oryzopoxvirus cotia</taxon>
    </lineage>
</organism>
<dbReference type="InterPro" id="IPR010367">
    <property type="entry name" value="Poxvirus_G3"/>
</dbReference>
<dbReference type="Pfam" id="PF06129">
    <property type="entry name" value="Chordopox_G3"/>
    <property type="match status" value="1"/>
</dbReference>
<keyword evidence="6" id="KW-0946">Virion</keyword>
<dbReference type="GO" id="GO:0055036">
    <property type="term" value="C:virion membrane"/>
    <property type="evidence" value="ECO:0007669"/>
    <property type="project" value="UniProtKB-SubCell"/>
</dbReference>
<comment type="function">
    <text evidence="13">Component of the entry fusion complex (EFC), which consists of 11 proteins. During cell infection, this complex mediates entry of the virion core into the host cytoplasm by a two-step mechanism consisting of lipid mixing of the viral and cellular membranes and subsequent pore formation.</text>
</comment>
<evidence type="ECO:0000256" key="1">
    <source>
        <dbReference type="ARBA" id="ARBA00004381"/>
    </source>
</evidence>
<feature type="transmembrane region" description="Helical" evidence="16">
    <location>
        <begin position="6"/>
        <end position="23"/>
    </location>
</feature>
<keyword evidence="4" id="KW-1162">Viral penetration into host cytoplasm</keyword>
<protein>
    <recommendedName>
        <fullName evidence="15">Entry-fusion complex protein OPG086</fullName>
    </recommendedName>
</protein>
<evidence type="ECO:0000256" key="12">
    <source>
        <dbReference type="ARBA" id="ARBA00023296"/>
    </source>
</evidence>
<keyword evidence="8" id="KW-0426">Late protein</keyword>
<dbReference type="EMBL" id="KM595078">
    <property type="protein sequence ID" value="AIT70682.1"/>
    <property type="molecule type" value="Genomic_DNA"/>
</dbReference>
<proteinExistence type="inferred from homology"/>
<gene>
    <name evidence="17" type="primary">67</name>
</gene>
<dbReference type="Proteomes" id="UP000121784">
    <property type="component" value="Segment"/>
</dbReference>
<evidence type="ECO:0000256" key="13">
    <source>
        <dbReference type="ARBA" id="ARBA00034668"/>
    </source>
</evidence>
<evidence type="ECO:0000256" key="2">
    <source>
        <dbReference type="ARBA" id="ARBA00022506"/>
    </source>
</evidence>
<accession>A0A097IVP2</accession>
<keyword evidence="10 16" id="KW-1133">Transmembrane helix</keyword>
<dbReference type="GO" id="GO:0019031">
    <property type="term" value="C:viral envelope"/>
    <property type="evidence" value="ECO:0007669"/>
    <property type="project" value="UniProtKB-KW"/>
</dbReference>
<evidence type="ECO:0000256" key="7">
    <source>
        <dbReference type="ARBA" id="ARBA00022879"/>
    </source>
</evidence>
<evidence type="ECO:0000256" key="10">
    <source>
        <dbReference type="ARBA" id="ARBA00022989"/>
    </source>
</evidence>
<evidence type="ECO:0000256" key="3">
    <source>
        <dbReference type="ARBA" id="ARBA00022521"/>
    </source>
</evidence>
<keyword evidence="3" id="KW-1169">Fusion of virus membrane with host cell membrane</keyword>
<comment type="subcellular location">
    <subcellularLocation>
        <location evidence="1">Virion membrane</location>
        <topology evidence="1">Single-pass membrane protein</topology>
    </subcellularLocation>
</comment>
<dbReference type="GO" id="GO:0019064">
    <property type="term" value="P:fusion of virus membrane with host plasma membrane"/>
    <property type="evidence" value="ECO:0007669"/>
    <property type="project" value="UniProtKB-KW"/>
</dbReference>